<dbReference type="GeneID" id="123186229"/>
<accession>A0A3B6B6D8</accession>
<dbReference type="Gramene" id="TraesCS2A02G485900.1">
    <property type="protein sequence ID" value="TraesCS2A02G485900.1"/>
    <property type="gene ID" value="TraesCS2A02G485900"/>
</dbReference>
<name>A0A3B6B6D8_WHEAT</name>
<dbReference type="EnsemblPlants" id="TraesCS2A02G485900.1">
    <property type="protein sequence ID" value="TraesCS2A02G485900.1"/>
    <property type="gene ID" value="TraesCS2A02G485900"/>
</dbReference>
<dbReference type="OrthoDB" id="10425463at2759"/>
<organism evidence="2">
    <name type="scientific">Triticum aestivum</name>
    <name type="common">Wheat</name>
    <dbReference type="NCBI Taxonomy" id="4565"/>
    <lineage>
        <taxon>Eukaryota</taxon>
        <taxon>Viridiplantae</taxon>
        <taxon>Streptophyta</taxon>
        <taxon>Embryophyta</taxon>
        <taxon>Tracheophyta</taxon>
        <taxon>Spermatophyta</taxon>
        <taxon>Magnoliopsida</taxon>
        <taxon>Liliopsida</taxon>
        <taxon>Poales</taxon>
        <taxon>Poaceae</taxon>
        <taxon>BOP clade</taxon>
        <taxon>Pooideae</taxon>
        <taxon>Triticodae</taxon>
        <taxon>Triticeae</taxon>
        <taxon>Triticinae</taxon>
        <taxon>Triticum</taxon>
    </lineage>
</organism>
<dbReference type="RefSeq" id="XP_044453951.1">
    <property type="nucleotide sequence ID" value="XM_044598016.1"/>
</dbReference>
<dbReference type="PaxDb" id="4565-Traes_2AL_0EDE4D3C0.1"/>
<dbReference type="Gramene" id="TraesNOR2A03G00793390.1">
    <property type="protein sequence ID" value="TraesNOR2A03G00793390.1"/>
    <property type="gene ID" value="TraesNOR2A03G00793390"/>
</dbReference>
<dbReference type="Gramene" id="TraesJUL2A03G00788170.1">
    <property type="protein sequence ID" value="TraesJUL2A03G00788170.1"/>
    <property type="gene ID" value="TraesJUL2A03G00788170"/>
</dbReference>
<dbReference type="Gramene" id="TraesLDM2A03G00786280.1">
    <property type="protein sequence ID" value="TraesLDM2A03G00786280.1"/>
    <property type="gene ID" value="TraesLDM2A03G00786280"/>
</dbReference>
<dbReference type="Gramene" id="TraesCLE_scaffold_051698_01G000200.1">
    <property type="protein sequence ID" value="TraesCLE_scaffold_051698_01G000200.1"/>
    <property type="gene ID" value="TraesCLE_scaffold_051698_01G000200"/>
</dbReference>
<dbReference type="Gramene" id="TraesROB_scaffold_121987_01G000200.1">
    <property type="protein sequence ID" value="TraesROB_scaffold_121987_01G000200.1"/>
    <property type="gene ID" value="TraesROB_scaffold_121987_01G000200"/>
</dbReference>
<dbReference type="Gramene" id="TraesARI2A03G00791830.1">
    <property type="protein sequence ID" value="TraesARI2A03G00791830.1"/>
    <property type="gene ID" value="TraesARI2A03G00791830"/>
</dbReference>
<keyword evidence="1" id="KW-0732">Signal</keyword>
<dbReference type="Gramene" id="TraesJAG2A03G00783440.1">
    <property type="protein sequence ID" value="TraesJAG2A03G00783440.1"/>
    <property type="gene ID" value="TraesJAG2A03G00783440"/>
</dbReference>
<feature type="chain" id="PRO_5043171640" evidence="1">
    <location>
        <begin position="25"/>
        <end position="88"/>
    </location>
</feature>
<evidence type="ECO:0000313" key="2">
    <source>
        <dbReference type="EnsemblPlants" id="TraesCS2A02G485900.1"/>
    </source>
</evidence>
<dbReference type="Gramene" id="TraesLAC2A03G00787390.1">
    <property type="protein sequence ID" value="TraesLAC2A03G00787390.1"/>
    <property type="gene ID" value="TraesLAC2A03G00787390"/>
</dbReference>
<feature type="signal peptide" evidence="1">
    <location>
        <begin position="1"/>
        <end position="24"/>
    </location>
</feature>
<dbReference type="Gramene" id="TraesCS2A03G1135400.1">
    <property type="protein sequence ID" value="TraesCS2A03G1135400.1.CDS"/>
    <property type="gene ID" value="TraesCS2A03G1135400"/>
</dbReference>
<keyword evidence="3" id="KW-1185">Reference proteome</keyword>
<protein>
    <submittedName>
        <fullName evidence="2">Uncharacterized protein</fullName>
    </submittedName>
</protein>
<evidence type="ECO:0000313" key="3">
    <source>
        <dbReference type="Proteomes" id="UP000019116"/>
    </source>
</evidence>
<evidence type="ECO:0000256" key="1">
    <source>
        <dbReference type="SAM" id="SignalP"/>
    </source>
</evidence>
<proteinExistence type="predicted"/>
<dbReference type="Gramene" id="TraesPARA_EIv1.0_0352810.1">
    <property type="protein sequence ID" value="TraesPARA_EIv1.0_0352810.1.CDS"/>
    <property type="gene ID" value="TraesPARA_EIv1.0_0352810"/>
</dbReference>
<sequence length="88" mass="9070">MAGTRAAVMKLAVVLLAMSQLVHMATPTADPTTASSLLVTSVYPYGGVISKPSPGIRAEKVLLDAAKPSIPVPPPPPHLILPCKGRTC</sequence>
<dbReference type="Gramene" id="TraesMAC2A03G00782280.1">
    <property type="protein sequence ID" value="TraesMAC2A03G00782280.1"/>
    <property type="gene ID" value="TraesMAC2A03G00782280"/>
</dbReference>
<dbReference type="Proteomes" id="UP000019116">
    <property type="component" value="Chromosome 2A"/>
</dbReference>
<reference evidence="2" key="1">
    <citation type="submission" date="2018-08" db="EMBL/GenBank/DDBJ databases">
        <authorList>
            <person name="Rossello M."/>
        </authorList>
    </citation>
    <scope>NUCLEOTIDE SEQUENCE [LARGE SCALE GENOMIC DNA]</scope>
    <source>
        <strain evidence="2">cv. Chinese Spring</strain>
    </source>
</reference>
<dbReference type="Gramene" id="TraesCAD_scaffold_009338_01G000200.1">
    <property type="protein sequence ID" value="TraesCAD_scaffold_009338_01G000200.1"/>
    <property type="gene ID" value="TraesCAD_scaffold_009338_01G000200"/>
</dbReference>
<gene>
    <name evidence="2" type="primary">LOC123186229</name>
</gene>
<dbReference type="Gramene" id="TraesSYM2A03G00791420.1">
    <property type="protein sequence ID" value="TraesSYM2A03G00791420.1"/>
    <property type="gene ID" value="TraesSYM2A03G00791420"/>
</dbReference>
<reference evidence="2" key="2">
    <citation type="submission" date="2018-10" db="UniProtKB">
        <authorList>
            <consortium name="EnsemblPlants"/>
        </authorList>
    </citation>
    <scope>IDENTIFICATION</scope>
</reference>
<dbReference type="AlphaFoldDB" id="A0A3B6B6D8"/>